<feature type="region of interest" description="Disordered" evidence="1">
    <location>
        <begin position="1"/>
        <end position="22"/>
    </location>
</feature>
<feature type="compositionally biased region" description="Polar residues" evidence="1">
    <location>
        <begin position="285"/>
        <end position="309"/>
    </location>
</feature>
<dbReference type="RefSeq" id="XP_013241334.1">
    <property type="nucleotide sequence ID" value="XM_013385880.1"/>
</dbReference>
<feature type="region of interest" description="Disordered" evidence="1">
    <location>
        <begin position="250"/>
        <end position="333"/>
    </location>
</feature>
<feature type="compositionally biased region" description="Polar residues" evidence="1">
    <location>
        <begin position="250"/>
        <end position="265"/>
    </location>
</feature>
<organism evidence="2 3">
    <name type="scientific">Tilletiaria anomala (strain ATCC 24038 / CBS 436.72 / UBC 951)</name>
    <dbReference type="NCBI Taxonomy" id="1037660"/>
    <lineage>
        <taxon>Eukaryota</taxon>
        <taxon>Fungi</taxon>
        <taxon>Dikarya</taxon>
        <taxon>Basidiomycota</taxon>
        <taxon>Ustilaginomycotina</taxon>
        <taxon>Exobasidiomycetes</taxon>
        <taxon>Georgefischeriales</taxon>
        <taxon>Tilletiariaceae</taxon>
        <taxon>Tilletiaria</taxon>
    </lineage>
</organism>
<keyword evidence="3" id="KW-1185">Reference proteome</keyword>
<proteinExistence type="predicted"/>
<gene>
    <name evidence="2" type="ORF">K437DRAFT_258730</name>
</gene>
<name>A0A066VEU3_TILAU</name>
<sequence>MSLLLPPRHERTPSPGAEDDDDFADYVESSAKAQNCETRERQRVIDPFIHRTQPELRRRLEEDFAGVDGRENEIGSRPKTSASAYRAFAAKRCFKAEGSAKVKRRDVELARREIQEFNDIVRNLQLDITNDWTTRLANDAALARYLKEHPNAPAGTPPKLGKAREVLAIEPAMPALSATREPDHESLWTSADILKASQERDLWRKASAHREDCFWPVLPAENAVQAAWTLGDEVEAIVERRWRRAVNMHLSQQSKAQHPQGSEGPSKTVAPAVGDNSKDGHPQWPSATRQPLRGSQTPQDGRSQTSPSLASIYDSEPSQGQREPEGANQPHQHTALHRHFEQLDVPGAILDPILTSTQLHLRRVLHLLPGIIHSRQRHLVTAARATLNWRDILQVLAVNTAPRKGFLAMPSPIALSSQQKSVLQKTEARLRAIYGDPQPRHEGPSKDRGSIPLGVISSVDRFIFDTSYLQDVISGTFESPLASTPPSEQTNKKRKR</sequence>
<dbReference type="InParanoid" id="A0A066VEU3"/>
<dbReference type="AlphaFoldDB" id="A0A066VEU3"/>
<protein>
    <submittedName>
        <fullName evidence="2">Uncharacterized protein</fullName>
    </submittedName>
</protein>
<reference evidence="2 3" key="1">
    <citation type="submission" date="2014-05" db="EMBL/GenBank/DDBJ databases">
        <title>Draft genome sequence of a rare smut relative, Tilletiaria anomala UBC 951.</title>
        <authorList>
            <consortium name="DOE Joint Genome Institute"/>
            <person name="Toome M."/>
            <person name="Kuo A."/>
            <person name="Henrissat B."/>
            <person name="Lipzen A."/>
            <person name="Tritt A."/>
            <person name="Yoshinaga Y."/>
            <person name="Zane M."/>
            <person name="Barry K."/>
            <person name="Grigoriev I.V."/>
            <person name="Spatafora J.W."/>
            <person name="Aimea M.C."/>
        </authorList>
    </citation>
    <scope>NUCLEOTIDE SEQUENCE [LARGE SCALE GENOMIC DNA]</scope>
    <source>
        <strain evidence="2 3">UBC 951</strain>
    </source>
</reference>
<dbReference type="HOGENOM" id="CLU_550030_0_0_1"/>
<accession>A0A066VEU3</accession>
<evidence type="ECO:0000313" key="2">
    <source>
        <dbReference type="EMBL" id="KDN40262.1"/>
    </source>
</evidence>
<comment type="caution">
    <text evidence="2">The sequence shown here is derived from an EMBL/GenBank/DDBJ whole genome shotgun (WGS) entry which is preliminary data.</text>
</comment>
<dbReference type="Proteomes" id="UP000027361">
    <property type="component" value="Unassembled WGS sequence"/>
</dbReference>
<dbReference type="GeneID" id="25265060"/>
<dbReference type="EMBL" id="JMSN01000093">
    <property type="protein sequence ID" value="KDN40262.1"/>
    <property type="molecule type" value="Genomic_DNA"/>
</dbReference>
<evidence type="ECO:0000313" key="3">
    <source>
        <dbReference type="Proteomes" id="UP000027361"/>
    </source>
</evidence>
<evidence type="ECO:0000256" key="1">
    <source>
        <dbReference type="SAM" id="MobiDB-lite"/>
    </source>
</evidence>